<gene>
    <name evidence="1" type="ORF">MtrunA17_Chr4g0075121</name>
</gene>
<dbReference type="AlphaFoldDB" id="A0A396IJF1"/>
<reference evidence="2" key="1">
    <citation type="journal article" date="2018" name="Nat. Plants">
        <title>Whole-genome landscape of Medicago truncatula symbiotic genes.</title>
        <authorList>
            <person name="Pecrix Y."/>
            <person name="Staton S.E."/>
            <person name="Sallet E."/>
            <person name="Lelandais-Briere C."/>
            <person name="Moreau S."/>
            <person name="Carrere S."/>
            <person name="Blein T."/>
            <person name="Jardinaud M.F."/>
            <person name="Latrasse D."/>
            <person name="Zouine M."/>
            <person name="Zahm M."/>
            <person name="Kreplak J."/>
            <person name="Mayjonade B."/>
            <person name="Satge C."/>
            <person name="Perez M."/>
            <person name="Cauet S."/>
            <person name="Marande W."/>
            <person name="Chantry-Darmon C."/>
            <person name="Lopez-Roques C."/>
            <person name="Bouchez O."/>
            <person name="Berard A."/>
            <person name="Debelle F."/>
            <person name="Munos S."/>
            <person name="Bendahmane A."/>
            <person name="Berges H."/>
            <person name="Niebel A."/>
            <person name="Buitink J."/>
            <person name="Frugier F."/>
            <person name="Benhamed M."/>
            <person name="Crespi M."/>
            <person name="Gouzy J."/>
            <person name="Gamas P."/>
        </authorList>
    </citation>
    <scope>NUCLEOTIDE SEQUENCE [LARGE SCALE GENOMIC DNA]</scope>
    <source>
        <strain evidence="2">cv. Jemalong A17</strain>
    </source>
</reference>
<proteinExistence type="predicted"/>
<evidence type="ECO:0000313" key="2">
    <source>
        <dbReference type="Proteomes" id="UP000265566"/>
    </source>
</evidence>
<name>A0A396IJF1_MEDTR</name>
<protein>
    <submittedName>
        <fullName evidence="1">Uncharacterized protein</fullName>
    </submittedName>
</protein>
<sequence length="55" mass="6326">MDKHKMCLKSNSNLSMFRYKSLSNSPRTQLVFAIASLCRFPTTQPVQITGILEHR</sequence>
<dbReference type="EMBL" id="PSQE01000004">
    <property type="protein sequence ID" value="RHN64991.1"/>
    <property type="molecule type" value="Genomic_DNA"/>
</dbReference>
<dbReference type="Proteomes" id="UP000265566">
    <property type="component" value="Chromosome 4"/>
</dbReference>
<evidence type="ECO:0000313" key="1">
    <source>
        <dbReference type="EMBL" id="RHN64991.1"/>
    </source>
</evidence>
<dbReference type="Gramene" id="rna27880">
    <property type="protein sequence ID" value="RHN64991.1"/>
    <property type="gene ID" value="gene27880"/>
</dbReference>
<organism evidence="1 2">
    <name type="scientific">Medicago truncatula</name>
    <name type="common">Barrel medic</name>
    <name type="synonym">Medicago tribuloides</name>
    <dbReference type="NCBI Taxonomy" id="3880"/>
    <lineage>
        <taxon>Eukaryota</taxon>
        <taxon>Viridiplantae</taxon>
        <taxon>Streptophyta</taxon>
        <taxon>Embryophyta</taxon>
        <taxon>Tracheophyta</taxon>
        <taxon>Spermatophyta</taxon>
        <taxon>Magnoliopsida</taxon>
        <taxon>eudicotyledons</taxon>
        <taxon>Gunneridae</taxon>
        <taxon>Pentapetalae</taxon>
        <taxon>rosids</taxon>
        <taxon>fabids</taxon>
        <taxon>Fabales</taxon>
        <taxon>Fabaceae</taxon>
        <taxon>Papilionoideae</taxon>
        <taxon>50 kb inversion clade</taxon>
        <taxon>NPAAA clade</taxon>
        <taxon>Hologalegina</taxon>
        <taxon>IRL clade</taxon>
        <taxon>Trifolieae</taxon>
        <taxon>Medicago</taxon>
    </lineage>
</organism>
<comment type="caution">
    <text evidence="1">The sequence shown here is derived from an EMBL/GenBank/DDBJ whole genome shotgun (WGS) entry which is preliminary data.</text>
</comment>
<accession>A0A396IJF1</accession>